<dbReference type="InterPro" id="IPR053009">
    <property type="entry name" value="Xanthocillin_Biosynth-Assoc"/>
</dbReference>
<reference evidence="7 9" key="1">
    <citation type="submission" date="2014-03" db="EMBL/GenBank/DDBJ databases">
        <authorList>
            <person name="Casaregola S."/>
        </authorList>
    </citation>
    <scope>NUCLEOTIDE SEQUENCE [LARGE SCALE GENOMIC DNA]</scope>
    <source>
        <strain evidence="7 9">CLIB 918</strain>
    </source>
</reference>
<feature type="transmembrane region" description="Helical" evidence="5">
    <location>
        <begin position="15"/>
        <end position="40"/>
    </location>
</feature>
<reference evidence="8" key="3">
    <citation type="submission" date="2020-01" db="EMBL/GenBank/DDBJ databases">
        <authorList>
            <person name="Perkins V."/>
            <person name="Lessard M.-H."/>
            <person name="Dugat-Bony E."/>
            <person name="Frenette M."/>
            <person name="Labrie S."/>
        </authorList>
    </citation>
    <scope>NUCLEOTIDE SEQUENCE</scope>
    <source>
        <strain evidence="8">LMA-70</strain>
    </source>
</reference>
<keyword evidence="2 5" id="KW-0812">Transmembrane</keyword>
<dbReference type="Proteomes" id="UP000750522">
    <property type="component" value="Unassembled WGS sequence"/>
</dbReference>
<keyword evidence="9" id="KW-1185">Reference proteome</keyword>
<evidence type="ECO:0000256" key="4">
    <source>
        <dbReference type="ARBA" id="ARBA00023136"/>
    </source>
</evidence>
<dbReference type="OrthoDB" id="1641132at2759"/>
<dbReference type="PANTHER" id="PTHR23241:SF102">
    <property type="entry name" value="LD23009P"/>
    <property type="match status" value="1"/>
</dbReference>
<evidence type="ECO:0000313" key="8">
    <source>
        <dbReference type="EMBL" id="KAF5101348.1"/>
    </source>
</evidence>
<sequence length="170" mass="18556">MALLSTLSTLAPYHLLAYSLLFGATTYQSFFAGIVAFKTLPYNHFSALQAHVFPVYFSGQSILSLFLLLTRPVDFAESANLACLTLVLSAATGLLNMLVLSPLTRRVMEARRKQEGIDGKSCKDPNPSDEMRALNKRFGKIHGISVLLNLAGFISLILYGIVLSEQLVSA</sequence>
<feature type="transmembrane region" description="Helical" evidence="5">
    <location>
        <begin position="79"/>
        <end position="103"/>
    </location>
</feature>
<organism evidence="7 9">
    <name type="scientific">Geotrichum candidum</name>
    <name type="common">Oospora lactis</name>
    <name type="synonym">Dipodascus geotrichum</name>
    <dbReference type="NCBI Taxonomy" id="1173061"/>
    <lineage>
        <taxon>Eukaryota</taxon>
        <taxon>Fungi</taxon>
        <taxon>Dikarya</taxon>
        <taxon>Ascomycota</taxon>
        <taxon>Saccharomycotina</taxon>
        <taxon>Dipodascomycetes</taxon>
        <taxon>Dipodascales</taxon>
        <taxon>Dipodascaceae</taxon>
        <taxon>Geotrichum</taxon>
    </lineage>
</organism>
<feature type="domain" description="TMEM205-like" evidence="6">
    <location>
        <begin position="16"/>
        <end position="112"/>
    </location>
</feature>
<dbReference type="PANTHER" id="PTHR23241">
    <property type="entry name" value="LATE EMBRYOGENESIS ABUNDANT PLANTS LEA-RELATED"/>
    <property type="match status" value="1"/>
</dbReference>
<dbReference type="EMBL" id="CCBN010000001">
    <property type="protein sequence ID" value="CDO51271.1"/>
    <property type="molecule type" value="Genomic_DNA"/>
</dbReference>
<evidence type="ECO:0000256" key="1">
    <source>
        <dbReference type="ARBA" id="ARBA00004370"/>
    </source>
</evidence>
<feature type="transmembrane region" description="Helical" evidence="5">
    <location>
        <begin position="141"/>
        <end position="162"/>
    </location>
</feature>
<accession>A0A0J9X3I3</accession>
<dbReference type="AlphaFoldDB" id="A0A0J9X3I3"/>
<evidence type="ECO:0000256" key="3">
    <source>
        <dbReference type="ARBA" id="ARBA00022989"/>
    </source>
</evidence>
<dbReference type="Pfam" id="PF13664">
    <property type="entry name" value="DUF4149"/>
    <property type="match status" value="1"/>
</dbReference>
<evidence type="ECO:0000256" key="5">
    <source>
        <dbReference type="SAM" id="Phobius"/>
    </source>
</evidence>
<comment type="caution">
    <text evidence="7">The sequence shown here is derived from an EMBL/GenBank/DDBJ whole genome shotgun (WGS) entry which is preliminary data.</text>
</comment>
<keyword evidence="3 5" id="KW-1133">Transmembrane helix</keyword>
<protein>
    <recommendedName>
        <fullName evidence="6">TMEM205-like domain-containing protein</fullName>
    </recommendedName>
</protein>
<dbReference type="InterPro" id="IPR025423">
    <property type="entry name" value="TMEM205-like"/>
</dbReference>
<reference evidence="8" key="2">
    <citation type="journal article" date="2020" name="Front. Microbiol.">
        <title>Phenotypic and Genetic Characterization of the Cheese Ripening Yeast Geotrichum candidum.</title>
        <authorList>
            <person name="Perkins V."/>
            <person name="Vignola S."/>
            <person name="Lessard M.H."/>
            <person name="Plante P.L."/>
            <person name="Corbeil J."/>
            <person name="Dugat-Bony E."/>
            <person name="Frenette M."/>
            <person name="Labrie S."/>
        </authorList>
    </citation>
    <scope>NUCLEOTIDE SEQUENCE</scope>
    <source>
        <strain evidence="8">LMA-70</strain>
    </source>
</reference>
<dbReference type="Proteomes" id="UP000242525">
    <property type="component" value="Unassembled WGS sequence"/>
</dbReference>
<feature type="transmembrane region" description="Helical" evidence="5">
    <location>
        <begin position="52"/>
        <end position="73"/>
    </location>
</feature>
<evidence type="ECO:0000313" key="9">
    <source>
        <dbReference type="Proteomes" id="UP000242525"/>
    </source>
</evidence>
<dbReference type="GO" id="GO:0016020">
    <property type="term" value="C:membrane"/>
    <property type="evidence" value="ECO:0007669"/>
    <property type="project" value="UniProtKB-SubCell"/>
</dbReference>
<evidence type="ECO:0000256" key="2">
    <source>
        <dbReference type="ARBA" id="ARBA00022692"/>
    </source>
</evidence>
<evidence type="ECO:0000313" key="7">
    <source>
        <dbReference type="EMBL" id="CDO51271.1"/>
    </source>
</evidence>
<gene>
    <name evidence="7" type="ORF">BN980_GECA01s03629g</name>
    <name evidence="8" type="ORF">DV451_002223</name>
</gene>
<comment type="subcellular location">
    <subcellularLocation>
        <location evidence="1">Membrane</location>
    </subcellularLocation>
</comment>
<keyword evidence="4 5" id="KW-0472">Membrane</keyword>
<evidence type="ECO:0000259" key="6">
    <source>
        <dbReference type="Pfam" id="PF13664"/>
    </source>
</evidence>
<dbReference type="EMBL" id="QQZK01000038">
    <property type="protein sequence ID" value="KAF5101348.1"/>
    <property type="molecule type" value="Genomic_DNA"/>
</dbReference>
<proteinExistence type="predicted"/>
<name>A0A0J9X3I3_GEOCN</name>